<reference evidence="2 3" key="1">
    <citation type="journal article" date="2024" name="G3 (Bethesda)">
        <title>Genome assembly of Hibiscus sabdariffa L. provides insights into metabolisms of medicinal natural products.</title>
        <authorList>
            <person name="Kim T."/>
        </authorList>
    </citation>
    <scope>NUCLEOTIDE SEQUENCE [LARGE SCALE GENOMIC DNA]</scope>
    <source>
        <strain evidence="2">TK-2024</strain>
        <tissue evidence="2">Old leaves</tissue>
    </source>
</reference>
<accession>A0ABR2SCM6</accession>
<evidence type="ECO:0000313" key="2">
    <source>
        <dbReference type="EMBL" id="KAK9022850.1"/>
    </source>
</evidence>
<comment type="caution">
    <text evidence="2">The sequence shown here is derived from an EMBL/GenBank/DDBJ whole genome shotgun (WGS) entry which is preliminary data.</text>
</comment>
<name>A0ABR2SCM6_9ROSI</name>
<sequence length="133" mass="15184">MRRRCWVYFKSLTGEIYSGVQFMKRKLLCGLVNQKNLKLKSAFVDTLMDNALKPLNFPYVKAAMSLSRCLVCVITLVLLLLAGSESRPLAEKTDVKQPIEALRQYLNEEAKRNGYVHPERTSPGGPDPHHHRK</sequence>
<evidence type="ECO:0008006" key="4">
    <source>
        <dbReference type="Google" id="ProtNLM"/>
    </source>
</evidence>
<evidence type="ECO:0000313" key="3">
    <source>
        <dbReference type="Proteomes" id="UP001396334"/>
    </source>
</evidence>
<gene>
    <name evidence="2" type="ORF">V6N11_003089</name>
</gene>
<proteinExistence type="predicted"/>
<dbReference type="EMBL" id="JBBPBN010000015">
    <property type="protein sequence ID" value="KAK9022850.1"/>
    <property type="molecule type" value="Genomic_DNA"/>
</dbReference>
<keyword evidence="3" id="KW-1185">Reference proteome</keyword>
<organism evidence="2 3">
    <name type="scientific">Hibiscus sabdariffa</name>
    <name type="common">roselle</name>
    <dbReference type="NCBI Taxonomy" id="183260"/>
    <lineage>
        <taxon>Eukaryota</taxon>
        <taxon>Viridiplantae</taxon>
        <taxon>Streptophyta</taxon>
        <taxon>Embryophyta</taxon>
        <taxon>Tracheophyta</taxon>
        <taxon>Spermatophyta</taxon>
        <taxon>Magnoliopsida</taxon>
        <taxon>eudicotyledons</taxon>
        <taxon>Gunneridae</taxon>
        <taxon>Pentapetalae</taxon>
        <taxon>rosids</taxon>
        <taxon>malvids</taxon>
        <taxon>Malvales</taxon>
        <taxon>Malvaceae</taxon>
        <taxon>Malvoideae</taxon>
        <taxon>Hibiscus</taxon>
    </lineage>
</organism>
<feature type="region of interest" description="Disordered" evidence="1">
    <location>
        <begin position="110"/>
        <end position="133"/>
    </location>
</feature>
<protein>
    <recommendedName>
        <fullName evidence="4">CLAVATA3/ESR (CLE)-related protein</fullName>
    </recommendedName>
</protein>
<dbReference type="Proteomes" id="UP001396334">
    <property type="component" value="Unassembled WGS sequence"/>
</dbReference>
<evidence type="ECO:0000256" key="1">
    <source>
        <dbReference type="SAM" id="MobiDB-lite"/>
    </source>
</evidence>
<feature type="compositionally biased region" description="Basic and acidic residues" evidence="1">
    <location>
        <begin position="110"/>
        <end position="120"/>
    </location>
</feature>